<comment type="subcellular location">
    <subcellularLocation>
        <location evidence="1">Membrane</location>
    </subcellularLocation>
</comment>
<dbReference type="GO" id="GO:0016491">
    <property type="term" value="F:oxidoreductase activity"/>
    <property type="evidence" value="ECO:0007669"/>
    <property type="project" value="InterPro"/>
</dbReference>
<sequence>MDILTSLSEAEGWKASITAFALIYGAVVTVLIIVLVIVGLFFEIMNSRRPERWIQKDRRNRRKWKELTHAPGPIAVIAFCVSRGIFAQLQGWTITPLTLSCWSVPLSPGISIVLYDAWFYRIHRLLHWRPMYRFHALNHKSVAPSVWTNHYESLTEAFLNQAFYIIVPFIPPIPWQIMLVQKLYDQVSGMLGHAGFDHFASLAGRSPFPLASKVFHNRHHRHFRYNYGFTFSWWDRLIGTIHPTYDETLASFEPGTKVLPATK</sequence>
<name>A0AAJ1C007_9HYPH</name>
<dbReference type="GO" id="GO:0016020">
    <property type="term" value="C:membrane"/>
    <property type="evidence" value="ECO:0007669"/>
    <property type="project" value="UniProtKB-SubCell"/>
</dbReference>
<feature type="transmembrane region" description="Helical" evidence="5">
    <location>
        <begin position="20"/>
        <end position="46"/>
    </location>
</feature>
<proteinExistence type="predicted"/>
<comment type="caution">
    <text evidence="7">The sequence shown here is derived from an EMBL/GenBank/DDBJ whole genome shotgun (WGS) entry which is preliminary data.</text>
</comment>
<evidence type="ECO:0000259" key="6">
    <source>
        <dbReference type="Pfam" id="PF04116"/>
    </source>
</evidence>
<dbReference type="EMBL" id="JAMXLX010000007">
    <property type="protein sequence ID" value="MCO5959147.1"/>
    <property type="molecule type" value="Genomic_DNA"/>
</dbReference>
<reference evidence="7" key="1">
    <citation type="submission" date="2022-06" db="EMBL/GenBank/DDBJ databases">
        <authorList>
            <person name="Sun Q."/>
        </authorList>
    </citation>
    <scope>NUCLEOTIDE SEQUENCE</scope>
    <source>
        <strain evidence="7">S101</strain>
    </source>
</reference>
<evidence type="ECO:0000256" key="2">
    <source>
        <dbReference type="ARBA" id="ARBA00022692"/>
    </source>
</evidence>
<evidence type="ECO:0000256" key="3">
    <source>
        <dbReference type="ARBA" id="ARBA00022989"/>
    </source>
</evidence>
<dbReference type="GO" id="GO:0005506">
    <property type="term" value="F:iron ion binding"/>
    <property type="evidence" value="ECO:0007669"/>
    <property type="project" value="InterPro"/>
</dbReference>
<keyword evidence="4 5" id="KW-0472">Membrane</keyword>
<evidence type="ECO:0000256" key="1">
    <source>
        <dbReference type="ARBA" id="ARBA00004370"/>
    </source>
</evidence>
<dbReference type="AlphaFoldDB" id="A0AAJ1C007"/>
<dbReference type="GO" id="GO:0008610">
    <property type="term" value="P:lipid biosynthetic process"/>
    <property type="evidence" value="ECO:0007669"/>
    <property type="project" value="InterPro"/>
</dbReference>
<dbReference type="PANTHER" id="PTHR11863">
    <property type="entry name" value="STEROL DESATURASE"/>
    <property type="match status" value="1"/>
</dbReference>
<protein>
    <submittedName>
        <fullName evidence="7">Sterol desaturase family protein</fullName>
    </submittedName>
</protein>
<dbReference type="RefSeq" id="WP_250914269.1">
    <property type="nucleotide sequence ID" value="NZ_JAMXLX010000007.1"/>
</dbReference>
<organism evidence="7 8">
    <name type="scientific">Ciceribacter sichuanensis</name>
    <dbReference type="NCBI Taxonomy" id="2949647"/>
    <lineage>
        <taxon>Bacteria</taxon>
        <taxon>Pseudomonadati</taxon>
        <taxon>Pseudomonadota</taxon>
        <taxon>Alphaproteobacteria</taxon>
        <taxon>Hyphomicrobiales</taxon>
        <taxon>Rhizobiaceae</taxon>
        <taxon>Ciceribacter</taxon>
    </lineage>
</organism>
<dbReference type="InterPro" id="IPR006694">
    <property type="entry name" value="Fatty_acid_hydroxylase"/>
</dbReference>
<dbReference type="InterPro" id="IPR050307">
    <property type="entry name" value="Sterol_Desaturase_Related"/>
</dbReference>
<evidence type="ECO:0000313" key="8">
    <source>
        <dbReference type="Proteomes" id="UP001155380"/>
    </source>
</evidence>
<accession>A0AAJ1C007</accession>
<keyword evidence="3 5" id="KW-1133">Transmembrane helix</keyword>
<dbReference type="Pfam" id="PF04116">
    <property type="entry name" value="FA_hydroxylase"/>
    <property type="match status" value="1"/>
</dbReference>
<dbReference type="Proteomes" id="UP001155380">
    <property type="component" value="Unassembled WGS sequence"/>
</dbReference>
<keyword evidence="2 5" id="KW-0812">Transmembrane</keyword>
<gene>
    <name evidence="7" type="ORF">NBH21_20395</name>
</gene>
<feature type="transmembrane region" description="Helical" evidence="5">
    <location>
        <begin position="67"/>
        <end position="86"/>
    </location>
</feature>
<evidence type="ECO:0000256" key="4">
    <source>
        <dbReference type="ARBA" id="ARBA00023136"/>
    </source>
</evidence>
<evidence type="ECO:0000313" key="7">
    <source>
        <dbReference type="EMBL" id="MCO5959147.1"/>
    </source>
</evidence>
<feature type="domain" description="Fatty acid hydroxylase" evidence="6">
    <location>
        <begin position="112"/>
        <end position="240"/>
    </location>
</feature>
<evidence type="ECO:0000256" key="5">
    <source>
        <dbReference type="SAM" id="Phobius"/>
    </source>
</evidence>